<evidence type="ECO:0000313" key="2">
    <source>
        <dbReference type="EMBL" id="EUJ26679.1"/>
    </source>
</evidence>
<proteinExistence type="predicted"/>
<dbReference type="PATRIC" id="fig|1265820.5.peg.2808"/>
<evidence type="ECO:0000259" key="1">
    <source>
        <dbReference type="Pfam" id="PF02893"/>
    </source>
</evidence>
<dbReference type="RefSeq" id="WP_036081026.1">
    <property type="nucleotide sequence ID" value="NZ_AODE01000029.1"/>
</dbReference>
<dbReference type="InterPro" id="IPR004182">
    <property type="entry name" value="GRAM"/>
</dbReference>
<dbReference type="Proteomes" id="UP000019254">
    <property type="component" value="Unassembled WGS sequence"/>
</dbReference>
<dbReference type="Gene3D" id="2.30.29.30">
    <property type="entry name" value="Pleckstrin-homology domain (PH domain)/Phosphotyrosine-binding domain (PTB)"/>
    <property type="match status" value="1"/>
</dbReference>
<dbReference type="OrthoDB" id="2085436at2"/>
<dbReference type="AlphaFoldDB" id="W7BHT4"/>
<name>W7BHT4_9LIST</name>
<accession>W7BHT4</accession>
<evidence type="ECO:0000313" key="3">
    <source>
        <dbReference type="Proteomes" id="UP000019254"/>
    </source>
</evidence>
<protein>
    <recommendedName>
        <fullName evidence="1">GRAM domain-containing protein</fullName>
    </recommendedName>
</protein>
<dbReference type="InterPro" id="IPR011993">
    <property type="entry name" value="PH-like_dom_sf"/>
</dbReference>
<dbReference type="Pfam" id="PF02893">
    <property type="entry name" value="GRAM"/>
    <property type="match status" value="1"/>
</dbReference>
<comment type="caution">
    <text evidence="2">The sequence shown here is derived from an EMBL/GenBank/DDBJ whole genome shotgun (WGS) entry which is preliminary data.</text>
</comment>
<gene>
    <name evidence="2" type="ORF">PCORN_14219</name>
</gene>
<dbReference type="EMBL" id="AODE01000029">
    <property type="protein sequence ID" value="EUJ26679.1"/>
    <property type="molecule type" value="Genomic_DNA"/>
</dbReference>
<sequence length="113" mass="13133">MGESLDVVYKGLANLKNGFKPVPGKLYVTKDYLIHKPNDYFAEDIMIPFEDVMRIEGVMTKILGRDMLSNLLEVETKEGHKFQFVINKQKKWLMALEQILMERGEVEKLVQTK</sequence>
<organism evidence="2 3">
    <name type="scientific">Listeria cornellensis FSL F6-0969</name>
    <dbReference type="NCBI Taxonomy" id="1265820"/>
    <lineage>
        <taxon>Bacteria</taxon>
        <taxon>Bacillati</taxon>
        <taxon>Bacillota</taxon>
        <taxon>Bacilli</taxon>
        <taxon>Bacillales</taxon>
        <taxon>Listeriaceae</taxon>
        <taxon>Listeria</taxon>
    </lineage>
</organism>
<feature type="domain" description="GRAM" evidence="1">
    <location>
        <begin position="17"/>
        <end position="91"/>
    </location>
</feature>
<reference evidence="2 3" key="1">
    <citation type="journal article" date="2014" name="Int. J. Syst. Evol. Microbiol.">
        <title>Listeria floridensis sp. nov., Listeria aquatica sp. nov., Listeria cornellensis sp. nov., Listeria riparia sp. nov. and Listeria grandensis sp. nov., from agricultural and natural environments.</title>
        <authorList>
            <person name="den Bakker H.C."/>
            <person name="Warchocki S."/>
            <person name="Wright E.M."/>
            <person name="Allred A.F."/>
            <person name="Ahlstrom C."/>
            <person name="Manuel C.S."/>
            <person name="Stasiewicz M.J."/>
            <person name="Burrell A."/>
            <person name="Roof S."/>
            <person name="Strawn L."/>
            <person name="Fortes E.D."/>
            <person name="Nightingale K.K."/>
            <person name="Kephart D."/>
            <person name="Wiedmann M."/>
        </authorList>
    </citation>
    <scope>NUCLEOTIDE SEQUENCE [LARGE SCALE GENOMIC DNA]</scope>
    <source>
        <strain evidence="3">FSL F6-969</strain>
    </source>
</reference>
<keyword evidence="3" id="KW-1185">Reference proteome</keyword>